<evidence type="ECO:0000256" key="1">
    <source>
        <dbReference type="PROSITE-ProRule" id="PRU00285"/>
    </source>
</evidence>
<keyword evidence="5" id="KW-1185">Reference proteome</keyword>
<comment type="similarity">
    <text evidence="1 2">Belongs to the small heat shock protein (HSP20) family.</text>
</comment>
<evidence type="ECO:0000313" key="4">
    <source>
        <dbReference type="EMBL" id="MEC4719669.1"/>
    </source>
</evidence>
<feature type="domain" description="SHSP" evidence="3">
    <location>
        <begin position="56"/>
        <end position="168"/>
    </location>
</feature>
<evidence type="ECO:0000313" key="5">
    <source>
        <dbReference type="Proteomes" id="UP001352263"/>
    </source>
</evidence>
<evidence type="ECO:0000259" key="3">
    <source>
        <dbReference type="PROSITE" id="PS01031"/>
    </source>
</evidence>
<evidence type="ECO:0000256" key="2">
    <source>
        <dbReference type="RuleBase" id="RU003616"/>
    </source>
</evidence>
<dbReference type="Proteomes" id="UP001352263">
    <property type="component" value="Unassembled WGS sequence"/>
</dbReference>
<dbReference type="InterPro" id="IPR008978">
    <property type="entry name" value="HSP20-like_chaperone"/>
</dbReference>
<organism evidence="4 5">
    <name type="scientific">Noviherbaspirillum album</name>
    <dbReference type="NCBI Taxonomy" id="3080276"/>
    <lineage>
        <taxon>Bacteria</taxon>
        <taxon>Pseudomonadati</taxon>
        <taxon>Pseudomonadota</taxon>
        <taxon>Betaproteobacteria</taxon>
        <taxon>Burkholderiales</taxon>
        <taxon>Oxalobacteraceae</taxon>
        <taxon>Noviherbaspirillum</taxon>
    </lineage>
</organism>
<protein>
    <submittedName>
        <fullName evidence="4">Hsp20/alpha crystallin family protein</fullName>
    </submittedName>
</protein>
<dbReference type="CDD" id="cd06464">
    <property type="entry name" value="ACD_sHsps-like"/>
    <property type="match status" value="1"/>
</dbReference>
<gene>
    <name evidence="4" type="ORF">RY831_10960</name>
</gene>
<dbReference type="PROSITE" id="PS01031">
    <property type="entry name" value="SHSP"/>
    <property type="match status" value="1"/>
</dbReference>
<dbReference type="Pfam" id="PF00011">
    <property type="entry name" value="HSP20"/>
    <property type="match status" value="1"/>
</dbReference>
<proteinExistence type="inferred from homology"/>
<reference evidence="4 5" key="1">
    <citation type="submission" date="2023-10" db="EMBL/GenBank/DDBJ databases">
        <title>Noviherbaspirillum sp. CPCC 100848 genome assembly.</title>
        <authorList>
            <person name="Li X.Y."/>
            <person name="Fang X.M."/>
        </authorList>
    </citation>
    <scope>NUCLEOTIDE SEQUENCE [LARGE SCALE GENOMIC DNA]</scope>
    <source>
        <strain evidence="4 5">CPCC 100848</strain>
    </source>
</reference>
<sequence length="168" mass="18871">MKLDEIKQGISGFWDSVAEGWQHMRQSASTALTGFRPGSNTNMPLRTQVDDAFFIPSGTWSMLGADLFEDEGKVVVRLEVPGMDKNDLDIEMQDGALIVHGEKRFEQENTDGRYRVLQCAYGSFRRVVPLPVAVIADKAQASYRNGVLRIELPKAELEKPRKTTIRVD</sequence>
<dbReference type="SUPFAM" id="SSF49764">
    <property type="entry name" value="HSP20-like chaperones"/>
    <property type="match status" value="1"/>
</dbReference>
<name>A0ABU6J910_9BURK</name>
<dbReference type="EMBL" id="JAWIIV010000007">
    <property type="protein sequence ID" value="MEC4719669.1"/>
    <property type="molecule type" value="Genomic_DNA"/>
</dbReference>
<accession>A0ABU6J910</accession>
<comment type="caution">
    <text evidence="4">The sequence shown here is derived from an EMBL/GenBank/DDBJ whole genome shotgun (WGS) entry which is preliminary data.</text>
</comment>
<dbReference type="InterPro" id="IPR031107">
    <property type="entry name" value="Small_HSP"/>
</dbReference>
<dbReference type="InterPro" id="IPR002068">
    <property type="entry name" value="A-crystallin/Hsp20_dom"/>
</dbReference>
<dbReference type="RefSeq" id="WP_326506379.1">
    <property type="nucleotide sequence ID" value="NZ_JAWIIV010000007.1"/>
</dbReference>
<dbReference type="PANTHER" id="PTHR11527">
    <property type="entry name" value="HEAT-SHOCK PROTEIN 20 FAMILY MEMBER"/>
    <property type="match status" value="1"/>
</dbReference>
<dbReference type="Gene3D" id="2.60.40.790">
    <property type="match status" value="1"/>
</dbReference>